<keyword evidence="2" id="KW-1185">Reference proteome</keyword>
<accession>A0A841K5W7</accession>
<proteinExistence type="predicted"/>
<sequence>MTNIFKKLGIGIVDFGKWFAGAIEDTVHLSAKIEQILKAARPLETPFVVGLASVVADVEALIAASSTAVTAEGLNLAADTQAYQQFLTLIADFKRLAPVVSQAIQILEGKSPTTTATATAATTAPPTR</sequence>
<gene>
    <name evidence="1" type="ORF">HNQ77_003958</name>
</gene>
<dbReference type="OrthoDB" id="122032at2"/>
<dbReference type="RefSeq" id="WP_050060984.1">
    <property type="nucleotide sequence ID" value="NZ_JACHEK010000008.1"/>
</dbReference>
<dbReference type="AlphaFoldDB" id="A0A841K5W7"/>
<dbReference type="Proteomes" id="UP000538666">
    <property type="component" value="Unassembled WGS sequence"/>
</dbReference>
<protein>
    <submittedName>
        <fullName evidence="1">Uncharacterized protein</fullName>
    </submittedName>
</protein>
<evidence type="ECO:0000313" key="2">
    <source>
        <dbReference type="Proteomes" id="UP000538666"/>
    </source>
</evidence>
<reference evidence="1 2" key="1">
    <citation type="submission" date="2020-08" db="EMBL/GenBank/DDBJ databases">
        <title>Genomic Encyclopedia of Type Strains, Phase IV (KMG-IV): sequencing the most valuable type-strain genomes for metagenomic binning, comparative biology and taxonomic classification.</title>
        <authorList>
            <person name="Goeker M."/>
        </authorList>
    </citation>
    <scope>NUCLEOTIDE SEQUENCE [LARGE SCALE GENOMIC DNA]</scope>
    <source>
        <strain evidence="1 2">DSM 103733</strain>
    </source>
</reference>
<name>A0A841K5W7_9BACT</name>
<evidence type="ECO:0000313" key="1">
    <source>
        <dbReference type="EMBL" id="MBB6145988.1"/>
    </source>
</evidence>
<comment type="caution">
    <text evidence="1">The sequence shown here is derived from an EMBL/GenBank/DDBJ whole genome shotgun (WGS) entry which is preliminary data.</text>
</comment>
<organism evidence="1 2">
    <name type="scientific">Silvibacterium bohemicum</name>
    <dbReference type="NCBI Taxonomy" id="1577686"/>
    <lineage>
        <taxon>Bacteria</taxon>
        <taxon>Pseudomonadati</taxon>
        <taxon>Acidobacteriota</taxon>
        <taxon>Terriglobia</taxon>
        <taxon>Terriglobales</taxon>
        <taxon>Acidobacteriaceae</taxon>
        <taxon>Silvibacterium</taxon>
    </lineage>
</organism>
<dbReference type="EMBL" id="JACHEK010000008">
    <property type="protein sequence ID" value="MBB6145988.1"/>
    <property type="molecule type" value="Genomic_DNA"/>
</dbReference>